<reference evidence="3" key="1">
    <citation type="submission" date="2022-11" db="EMBL/GenBank/DDBJ databases">
        <title>Centuries of genome instability and evolution in soft-shell clam transmissible cancer (bioRxiv).</title>
        <authorList>
            <person name="Hart S.F.M."/>
            <person name="Yonemitsu M.A."/>
            <person name="Giersch R.M."/>
            <person name="Beal B.F."/>
            <person name="Arriagada G."/>
            <person name="Davis B.W."/>
            <person name="Ostrander E.A."/>
            <person name="Goff S.P."/>
            <person name="Metzger M.J."/>
        </authorList>
    </citation>
    <scope>NUCLEOTIDE SEQUENCE</scope>
    <source>
        <strain evidence="3">MELC-2E11</strain>
        <tissue evidence="3">Siphon/mantle</tissue>
    </source>
</reference>
<gene>
    <name evidence="3" type="ORF">MAR_003907</name>
</gene>
<evidence type="ECO:0000259" key="2">
    <source>
        <dbReference type="PROSITE" id="PS51886"/>
    </source>
</evidence>
<evidence type="ECO:0000313" key="3">
    <source>
        <dbReference type="EMBL" id="WAR13802.1"/>
    </source>
</evidence>
<dbReference type="SMART" id="SM00584">
    <property type="entry name" value="TLDc"/>
    <property type="match status" value="1"/>
</dbReference>
<keyword evidence="4" id="KW-1185">Reference proteome</keyword>
<feature type="compositionally biased region" description="Polar residues" evidence="1">
    <location>
        <begin position="299"/>
        <end position="309"/>
    </location>
</feature>
<feature type="domain" description="TLDc" evidence="2">
    <location>
        <begin position="11"/>
        <end position="188"/>
    </location>
</feature>
<dbReference type="Proteomes" id="UP001164746">
    <property type="component" value="Chromosome 9"/>
</dbReference>
<dbReference type="InterPro" id="IPR006571">
    <property type="entry name" value="TLDc_dom"/>
</dbReference>
<feature type="non-terminal residue" evidence="3">
    <location>
        <position position="1"/>
    </location>
</feature>
<accession>A0ABY7EX20</accession>
<name>A0ABY7EX20_MYAAR</name>
<evidence type="ECO:0000256" key="1">
    <source>
        <dbReference type="SAM" id="MobiDB-lite"/>
    </source>
</evidence>
<protein>
    <submittedName>
        <fullName evidence="3">IF44L-like protein</fullName>
    </submittedName>
</protein>
<feature type="compositionally biased region" description="Basic residues" evidence="1">
    <location>
        <begin position="254"/>
        <end position="298"/>
    </location>
</feature>
<dbReference type="Pfam" id="PF07534">
    <property type="entry name" value="TLD"/>
    <property type="match status" value="1"/>
</dbReference>
<feature type="region of interest" description="Disordered" evidence="1">
    <location>
        <begin position="453"/>
        <end position="479"/>
    </location>
</feature>
<sequence>INTSTYTPYKCNMAGQLTDAYMDQLETWIGTGPKTFTLLYKITRDGCDATIFHQQCDNQGPTVTVLYNTSDSVFGGYAGQSWHSRKAWINDNTTFLYQLRFSGNEKTNKFPFQGSKASNALFGHTTYGPTFGGGHDLHAFAGKISNNSGTFALNGHMTFHSYDSQELTTDQINNGHMDVTELEVYKVTGCALVTAPGCAPVTAPGCALVTAPGCAPVTAPGCASVTALECAPVTAPGCAPVTAPGCAPVTAPKMRTRNGPRMRTRNGPRMRTRNGPRMRTRNGPRMRTRNGPRMRTRNGSKSNPSSLLTADTPFNPATPITPESPGFIQKPGLADKVHCVLFVLEANTVDDLPTKLVEKMNSFQKLMNQKGMGSRSRKNVSSVFRKTNVEKAVDTVAKLLGLPRNNVLPVKNYENEVQLESATSALALLALRQALYFTEDFLEDVVDKKASVKAARGRGLSGGSGEGKGERVEIGSDSA</sequence>
<dbReference type="EMBL" id="CP111020">
    <property type="protein sequence ID" value="WAR13802.1"/>
    <property type="molecule type" value="Genomic_DNA"/>
</dbReference>
<feature type="region of interest" description="Disordered" evidence="1">
    <location>
        <begin position="250"/>
        <end position="311"/>
    </location>
</feature>
<dbReference type="PANTHER" id="PTHR14241">
    <property type="entry name" value="INTERFERON-INDUCED PROTEIN 44"/>
    <property type="match status" value="1"/>
</dbReference>
<organism evidence="3 4">
    <name type="scientific">Mya arenaria</name>
    <name type="common">Soft-shell clam</name>
    <dbReference type="NCBI Taxonomy" id="6604"/>
    <lineage>
        <taxon>Eukaryota</taxon>
        <taxon>Metazoa</taxon>
        <taxon>Spiralia</taxon>
        <taxon>Lophotrochozoa</taxon>
        <taxon>Mollusca</taxon>
        <taxon>Bivalvia</taxon>
        <taxon>Autobranchia</taxon>
        <taxon>Heteroconchia</taxon>
        <taxon>Euheterodonta</taxon>
        <taxon>Imparidentia</taxon>
        <taxon>Neoheterodontei</taxon>
        <taxon>Myida</taxon>
        <taxon>Myoidea</taxon>
        <taxon>Myidae</taxon>
        <taxon>Mya</taxon>
    </lineage>
</organism>
<evidence type="ECO:0000313" key="4">
    <source>
        <dbReference type="Proteomes" id="UP001164746"/>
    </source>
</evidence>
<feature type="compositionally biased region" description="Basic and acidic residues" evidence="1">
    <location>
        <begin position="467"/>
        <end position="479"/>
    </location>
</feature>
<dbReference type="PANTHER" id="PTHR14241:SF32">
    <property type="entry name" value="VWFA DOMAIN-CONTAINING PROTEIN-RELATED"/>
    <property type="match status" value="1"/>
</dbReference>
<proteinExistence type="predicted"/>
<dbReference type="PROSITE" id="PS51886">
    <property type="entry name" value="TLDC"/>
    <property type="match status" value="1"/>
</dbReference>